<sequence length="17" mass="2139">MWEPSLYPFKMRSHPTM</sequence>
<name>A0A2P2QLM1_RHIMU</name>
<accession>A0A2P2QLM1</accession>
<dbReference type="EMBL" id="GGEC01087390">
    <property type="protein sequence ID" value="MBX67874.1"/>
    <property type="molecule type" value="Transcribed_RNA"/>
</dbReference>
<proteinExistence type="predicted"/>
<evidence type="ECO:0000313" key="1">
    <source>
        <dbReference type="EMBL" id="MBX67874.1"/>
    </source>
</evidence>
<organism evidence="1">
    <name type="scientific">Rhizophora mucronata</name>
    <name type="common">Asiatic mangrove</name>
    <dbReference type="NCBI Taxonomy" id="61149"/>
    <lineage>
        <taxon>Eukaryota</taxon>
        <taxon>Viridiplantae</taxon>
        <taxon>Streptophyta</taxon>
        <taxon>Embryophyta</taxon>
        <taxon>Tracheophyta</taxon>
        <taxon>Spermatophyta</taxon>
        <taxon>Magnoliopsida</taxon>
        <taxon>eudicotyledons</taxon>
        <taxon>Gunneridae</taxon>
        <taxon>Pentapetalae</taxon>
        <taxon>rosids</taxon>
        <taxon>fabids</taxon>
        <taxon>Malpighiales</taxon>
        <taxon>Rhizophoraceae</taxon>
        <taxon>Rhizophora</taxon>
    </lineage>
</organism>
<protein>
    <submittedName>
        <fullName evidence="1">Uncharacterized protein</fullName>
    </submittedName>
</protein>
<reference evidence="1" key="1">
    <citation type="submission" date="2018-02" db="EMBL/GenBank/DDBJ databases">
        <title>Rhizophora mucronata_Transcriptome.</title>
        <authorList>
            <person name="Meera S.P."/>
            <person name="Sreeshan A."/>
            <person name="Augustine A."/>
        </authorList>
    </citation>
    <scope>NUCLEOTIDE SEQUENCE</scope>
    <source>
        <tissue evidence="1">Leaf</tissue>
    </source>
</reference>
<dbReference type="AlphaFoldDB" id="A0A2P2QLM1"/>